<dbReference type="PANTHER" id="PTHR11669">
    <property type="entry name" value="REPLICATION FACTOR C / DNA POLYMERASE III GAMMA-TAU SUBUNIT"/>
    <property type="match status" value="1"/>
</dbReference>
<dbReference type="EMBL" id="VKKU01000001">
    <property type="protein sequence ID" value="TSB04705.1"/>
    <property type="molecule type" value="Genomic_DNA"/>
</dbReference>
<accession>A0A553WJ25</accession>
<dbReference type="InterPro" id="IPR050238">
    <property type="entry name" value="DNA_Rep/Repair_Clamp_Loader"/>
</dbReference>
<dbReference type="PANTHER" id="PTHR11669:SF8">
    <property type="entry name" value="DNA POLYMERASE III SUBUNIT DELTA"/>
    <property type="match status" value="1"/>
</dbReference>
<protein>
    <submittedName>
        <fullName evidence="1">DNA polymerase III subunit delta</fullName>
    </submittedName>
</protein>
<gene>
    <name evidence="1" type="ORF">FOM92_04635</name>
</gene>
<dbReference type="Gene3D" id="3.40.50.300">
    <property type="entry name" value="P-loop containing nucleotide triphosphate hydrolases"/>
    <property type="match status" value="1"/>
</dbReference>
<dbReference type="RefSeq" id="WP_143775601.1">
    <property type="nucleotide sequence ID" value="NZ_VKKU01000001.1"/>
</dbReference>
<comment type="caution">
    <text evidence="1">The sequence shown here is derived from an EMBL/GenBank/DDBJ whole genome shotgun (WGS) entry which is preliminary data.</text>
</comment>
<organism evidence="1 2">
    <name type="scientific">Sphingorhabdus contaminans</name>
    <dbReference type="NCBI Taxonomy" id="1343899"/>
    <lineage>
        <taxon>Bacteria</taxon>
        <taxon>Pseudomonadati</taxon>
        <taxon>Pseudomonadota</taxon>
        <taxon>Alphaproteobacteria</taxon>
        <taxon>Sphingomonadales</taxon>
        <taxon>Sphingomonadaceae</taxon>
        <taxon>Sphingorhabdus</taxon>
    </lineage>
</organism>
<evidence type="ECO:0000313" key="1">
    <source>
        <dbReference type="EMBL" id="TSB04705.1"/>
    </source>
</evidence>
<dbReference type="SUPFAM" id="SSF52540">
    <property type="entry name" value="P-loop containing nucleoside triphosphate hydrolases"/>
    <property type="match status" value="1"/>
</dbReference>
<dbReference type="Proteomes" id="UP000320160">
    <property type="component" value="Unassembled WGS sequence"/>
</dbReference>
<dbReference type="OrthoDB" id="9811073at2"/>
<proteinExistence type="predicted"/>
<dbReference type="GO" id="GO:0006261">
    <property type="term" value="P:DNA-templated DNA replication"/>
    <property type="evidence" value="ECO:0007669"/>
    <property type="project" value="TreeGrafter"/>
</dbReference>
<evidence type="ECO:0000313" key="2">
    <source>
        <dbReference type="Proteomes" id="UP000320160"/>
    </source>
</evidence>
<dbReference type="InterPro" id="IPR027417">
    <property type="entry name" value="P-loop_NTPase"/>
</dbReference>
<name>A0A553WJ25_9SPHN</name>
<dbReference type="AlphaFoldDB" id="A0A553WJ25"/>
<dbReference type="Pfam" id="PF13177">
    <property type="entry name" value="DNA_pol3_delta2"/>
    <property type="match status" value="1"/>
</dbReference>
<keyword evidence="2" id="KW-1185">Reference proteome</keyword>
<sequence>MTNLIGHDAVWRQFSSALDSGKLHHGWILAGPRGLGKASFALRAAASLVDPDDRYSNLIARGTHPDILTVKRLPKEAAKDDDEPDANAELKRSITIEQIRNLQASLTTRPGLADKRAIIIDSADDLERGGANALLKSLEEPPADTYFLLVSHASDRLLPTIRSRCQMLRFEPLNQMQMEAALSDAASEIDPEDLDALIRAGKGSPGQAIDFMGLDLGKLDSTMHAIIQTGDPGNDMRIALAEQLSLKAAQQRYEAFLRLAPSLIADRARQMDAANVLAATEVWTAASALANRAIALSLDKQSVIFQMGSLLASLQTHKAA</sequence>
<reference evidence="1 2" key="1">
    <citation type="submission" date="2019-07" db="EMBL/GenBank/DDBJ databases">
        <authorList>
            <person name="Park M."/>
        </authorList>
    </citation>
    <scope>NUCLEOTIDE SEQUENCE [LARGE SCALE GENOMIC DNA]</scope>
    <source>
        <strain evidence="1 2">KCTC32445</strain>
    </source>
</reference>